<keyword evidence="2 3" id="KW-0802">TPR repeat</keyword>
<comment type="caution">
    <text evidence="5">The sequence shown here is derived from an EMBL/GenBank/DDBJ whole genome shotgun (WGS) entry which is preliminary data.</text>
</comment>
<dbReference type="SUPFAM" id="SSF48452">
    <property type="entry name" value="TPR-like"/>
    <property type="match status" value="2"/>
</dbReference>
<dbReference type="PANTHER" id="PTHR44858:SF1">
    <property type="entry name" value="UDP-N-ACETYLGLUCOSAMINE--PEPTIDE N-ACETYLGLUCOSAMINYLTRANSFERASE SPINDLY-RELATED"/>
    <property type="match status" value="1"/>
</dbReference>
<proteinExistence type="predicted"/>
<reference evidence="5 6" key="1">
    <citation type="journal article" date="2016" name="Nat. Commun.">
        <title>Thousands of microbial genomes shed light on interconnected biogeochemical processes in an aquifer system.</title>
        <authorList>
            <person name="Anantharaman K."/>
            <person name="Brown C.T."/>
            <person name="Hug L.A."/>
            <person name="Sharon I."/>
            <person name="Castelle C.J."/>
            <person name="Probst A.J."/>
            <person name="Thomas B.C."/>
            <person name="Singh A."/>
            <person name="Wilkins M.J."/>
            <person name="Karaoz U."/>
            <person name="Brodie E.L."/>
            <person name="Williams K.H."/>
            <person name="Hubbard S.S."/>
            <person name="Banfield J.F."/>
        </authorList>
    </citation>
    <scope>NUCLEOTIDE SEQUENCE [LARGE SCALE GENOMIC DNA]</scope>
</reference>
<dbReference type="GO" id="GO:0009279">
    <property type="term" value="C:cell outer membrane"/>
    <property type="evidence" value="ECO:0007669"/>
    <property type="project" value="TreeGrafter"/>
</dbReference>
<name>A0A1F2UKM8_9ACTN</name>
<dbReference type="PROSITE" id="PS50005">
    <property type="entry name" value="TPR"/>
    <property type="match status" value="1"/>
</dbReference>
<accession>A0A1F2UKM8</accession>
<evidence type="ECO:0000313" key="5">
    <source>
        <dbReference type="EMBL" id="OFW33550.1"/>
    </source>
</evidence>
<dbReference type="InterPro" id="IPR050498">
    <property type="entry name" value="Ycf3"/>
</dbReference>
<protein>
    <submittedName>
        <fullName evidence="5">Uncharacterized protein</fullName>
    </submittedName>
</protein>
<feature type="repeat" description="TPR" evidence="3">
    <location>
        <begin position="147"/>
        <end position="180"/>
    </location>
</feature>
<feature type="region of interest" description="Disordered" evidence="4">
    <location>
        <begin position="226"/>
        <end position="260"/>
    </location>
</feature>
<evidence type="ECO:0000256" key="3">
    <source>
        <dbReference type="PROSITE-ProRule" id="PRU00339"/>
    </source>
</evidence>
<dbReference type="PANTHER" id="PTHR44858">
    <property type="entry name" value="TETRATRICOPEPTIDE REPEAT PROTEIN 6"/>
    <property type="match status" value="1"/>
</dbReference>
<dbReference type="Proteomes" id="UP000178086">
    <property type="component" value="Unassembled WGS sequence"/>
</dbReference>
<dbReference type="InterPro" id="IPR019734">
    <property type="entry name" value="TPR_rpt"/>
</dbReference>
<gene>
    <name evidence="5" type="ORF">A2074_03335</name>
</gene>
<dbReference type="EMBL" id="MELI01000064">
    <property type="protein sequence ID" value="OFW33550.1"/>
    <property type="molecule type" value="Genomic_DNA"/>
</dbReference>
<dbReference type="Pfam" id="PF13432">
    <property type="entry name" value="TPR_16"/>
    <property type="match status" value="1"/>
</dbReference>
<feature type="compositionally biased region" description="Polar residues" evidence="4">
    <location>
        <begin position="227"/>
        <end position="240"/>
    </location>
</feature>
<dbReference type="GO" id="GO:0046813">
    <property type="term" value="P:receptor-mediated virion attachment to host cell"/>
    <property type="evidence" value="ECO:0007669"/>
    <property type="project" value="TreeGrafter"/>
</dbReference>
<dbReference type="InterPro" id="IPR011990">
    <property type="entry name" value="TPR-like_helical_dom_sf"/>
</dbReference>
<evidence type="ECO:0000256" key="2">
    <source>
        <dbReference type="ARBA" id="ARBA00022803"/>
    </source>
</evidence>
<evidence type="ECO:0000256" key="1">
    <source>
        <dbReference type="ARBA" id="ARBA00022737"/>
    </source>
</evidence>
<evidence type="ECO:0000313" key="6">
    <source>
        <dbReference type="Proteomes" id="UP000178086"/>
    </source>
</evidence>
<dbReference type="Gene3D" id="1.25.40.10">
    <property type="entry name" value="Tetratricopeptide repeat domain"/>
    <property type="match status" value="2"/>
</dbReference>
<keyword evidence="1" id="KW-0677">Repeat</keyword>
<dbReference type="AlphaFoldDB" id="A0A1F2UKM8"/>
<dbReference type="SMART" id="SM00028">
    <property type="entry name" value="TPR"/>
    <property type="match status" value="3"/>
</dbReference>
<evidence type="ECO:0000256" key="4">
    <source>
        <dbReference type="SAM" id="MobiDB-lite"/>
    </source>
</evidence>
<sequence>MTLTTCNPKYSAKTRLNVQGVLVDTKPLKTSIIRVVKRIFKEPEKKKQPVDNKPKTYAELVAALKAARKAAVEDPANIDSHVSRAQASLALGLYDEMLEAIRAAEFINPKSADITAVKEGFAAKRKQLQDKVDASLKDIGAGGNMDPMVFLELGDIHMATGDYGSAIKVYDQLVKMMPHTVEAYCYRAAAHDLLGQDKLAIADYQQALVYDPGYQEALQAIERINNGGENDSTTGASNAVTEPIVKPGSSQTHSYRLRPQ</sequence>
<organism evidence="5 6">
    <name type="scientific">Candidatus Aquicultor primus</name>
    <dbReference type="NCBI Taxonomy" id="1797195"/>
    <lineage>
        <taxon>Bacteria</taxon>
        <taxon>Bacillati</taxon>
        <taxon>Actinomycetota</taxon>
        <taxon>Candidatus Aquicultoria</taxon>
        <taxon>Candidatus Aquicultorales</taxon>
        <taxon>Candidatus Aquicultoraceae</taxon>
        <taxon>Candidatus Aquicultor</taxon>
    </lineage>
</organism>